<dbReference type="Pfam" id="PF26080">
    <property type="entry name" value="CUB_animal"/>
    <property type="match status" value="1"/>
</dbReference>
<dbReference type="Proteomes" id="UP000728032">
    <property type="component" value="Unassembled WGS sequence"/>
</dbReference>
<dbReference type="EMBL" id="OC921706">
    <property type="protein sequence ID" value="CAD7653626.1"/>
    <property type="molecule type" value="Genomic_DNA"/>
</dbReference>
<dbReference type="AlphaFoldDB" id="A0A7R9M4V3"/>
<feature type="domain" description="CUB" evidence="1">
    <location>
        <begin position="1"/>
        <end position="117"/>
    </location>
</feature>
<protein>
    <recommendedName>
        <fullName evidence="1">CUB domain-containing protein</fullName>
    </recommendedName>
</protein>
<evidence type="ECO:0000313" key="2">
    <source>
        <dbReference type="EMBL" id="CAD7653626.1"/>
    </source>
</evidence>
<dbReference type="EMBL" id="CAJPVJ010006881">
    <property type="protein sequence ID" value="CAG2170813.1"/>
    <property type="molecule type" value="Genomic_DNA"/>
</dbReference>
<dbReference type="InterPro" id="IPR058698">
    <property type="entry name" value="CUB_metazoa"/>
</dbReference>
<accession>A0A7R9M4V3</accession>
<organism evidence="2">
    <name type="scientific">Oppiella nova</name>
    <dbReference type="NCBI Taxonomy" id="334625"/>
    <lineage>
        <taxon>Eukaryota</taxon>
        <taxon>Metazoa</taxon>
        <taxon>Ecdysozoa</taxon>
        <taxon>Arthropoda</taxon>
        <taxon>Chelicerata</taxon>
        <taxon>Arachnida</taxon>
        <taxon>Acari</taxon>
        <taxon>Acariformes</taxon>
        <taxon>Sarcoptiformes</taxon>
        <taxon>Oribatida</taxon>
        <taxon>Brachypylina</taxon>
        <taxon>Oppioidea</taxon>
        <taxon>Oppiidae</taxon>
        <taxon>Oppiella</taxon>
    </lineage>
</organism>
<reference evidence="2" key="1">
    <citation type="submission" date="2020-11" db="EMBL/GenBank/DDBJ databases">
        <authorList>
            <person name="Tran Van P."/>
        </authorList>
    </citation>
    <scope>NUCLEOTIDE SEQUENCE</scope>
</reference>
<evidence type="ECO:0000313" key="3">
    <source>
        <dbReference type="Proteomes" id="UP000728032"/>
    </source>
</evidence>
<keyword evidence="3" id="KW-1185">Reference proteome</keyword>
<proteinExistence type="predicted"/>
<sequence>MCSIKWTAINMDYGGLYESVSGTELNCHRYDIIEDIGDYIVIPMSSLNGHNLLNNVYCGQRLSAQLFPQGSGVDEPVVSQLKPFQLMVRSDSFPINPEISTPGILSQQKGFQLRYEQIPC</sequence>
<evidence type="ECO:0000259" key="1">
    <source>
        <dbReference type="Pfam" id="PF26080"/>
    </source>
</evidence>
<gene>
    <name evidence="2" type="ORF">ONB1V03_LOCUS10279</name>
</gene>
<name>A0A7R9M4V3_9ACAR</name>